<feature type="compositionally biased region" description="Low complexity" evidence="1">
    <location>
        <begin position="114"/>
        <end position="127"/>
    </location>
</feature>
<keyword evidence="3" id="KW-1185">Reference proteome</keyword>
<feature type="region of interest" description="Disordered" evidence="1">
    <location>
        <begin position="107"/>
        <end position="149"/>
    </location>
</feature>
<dbReference type="AlphaFoldDB" id="A0AAP0LBZ1"/>
<comment type="caution">
    <text evidence="2">The sequence shown here is derived from an EMBL/GenBank/DDBJ whole genome shotgun (WGS) entry which is preliminary data.</text>
</comment>
<proteinExistence type="predicted"/>
<evidence type="ECO:0000256" key="1">
    <source>
        <dbReference type="SAM" id="MobiDB-lite"/>
    </source>
</evidence>
<accession>A0AAP0LBZ1</accession>
<evidence type="ECO:0000313" key="2">
    <source>
        <dbReference type="EMBL" id="KAK9166229.1"/>
    </source>
</evidence>
<reference evidence="2 3" key="1">
    <citation type="submission" date="2024-01" db="EMBL/GenBank/DDBJ databases">
        <title>Genome assemblies of Stephania.</title>
        <authorList>
            <person name="Yang L."/>
        </authorList>
    </citation>
    <scope>NUCLEOTIDE SEQUENCE [LARGE SCALE GENOMIC DNA]</scope>
    <source>
        <strain evidence="2">JXDWG</strain>
        <tissue evidence="2">Leaf</tissue>
    </source>
</reference>
<sequence length="149" mass="16645">MKEVKIKMGKVMKVVMMILMSKKVKVEIKLGKEVKVKMKMKVEKKKTMRRNMLKKKLWKKGPVQRIAVRPRQEHQEARSQKALSPGLGDKASAVKMTDNVLKHLTVIGSGGPSGTTTLGGTQPQPITYKRKATVTATRPSIPQGKKSRN</sequence>
<evidence type="ECO:0000313" key="3">
    <source>
        <dbReference type="Proteomes" id="UP001419268"/>
    </source>
</evidence>
<dbReference type="Proteomes" id="UP001419268">
    <property type="component" value="Unassembled WGS sequence"/>
</dbReference>
<name>A0AAP0LBZ1_9MAGN</name>
<protein>
    <submittedName>
        <fullName evidence="2">Uncharacterized protein</fullName>
    </submittedName>
</protein>
<gene>
    <name evidence="2" type="ORF">Scep_001420</name>
</gene>
<dbReference type="EMBL" id="JBBNAG010000001">
    <property type="protein sequence ID" value="KAK9166229.1"/>
    <property type="molecule type" value="Genomic_DNA"/>
</dbReference>
<organism evidence="2 3">
    <name type="scientific">Stephania cephalantha</name>
    <dbReference type="NCBI Taxonomy" id="152367"/>
    <lineage>
        <taxon>Eukaryota</taxon>
        <taxon>Viridiplantae</taxon>
        <taxon>Streptophyta</taxon>
        <taxon>Embryophyta</taxon>
        <taxon>Tracheophyta</taxon>
        <taxon>Spermatophyta</taxon>
        <taxon>Magnoliopsida</taxon>
        <taxon>Ranunculales</taxon>
        <taxon>Menispermaceae</taxon>
        <taxon>Menispermoideae</taxon>
        <taxon>Cissampelideae</taxon>
        <taxon>Stephania</taxon>
    </lineage>
</organism>
<feature type="compositionally biased region" description="Basic and acidic residues" evidence="1">
    <location>
        <begin position="70"/>
        <end position="79"/>
    </location>
</feature>
<feature type="region of interest" description="Disordered" evidence="1">
    <location>
        <begin position="67"/>
        <end position="91"/>
    </location>
</feature>